<proteinExistence type="predicted"/>
<dbReference type="KEGG" id="ftj:FTUN_1554"/>
<dbReference type="EMBL" id="CP053452">
    <property type="protein sequence ID" value="QJW94035.1"/>
    <property type="molecule type" value="Genomic_DNA"/>
</dbReference>
<evidence type="ECO:0000313" key="1">
    <source>
        <dbReference type="EMBL" id="QJW94035.1"/>
    </source>
</evidence>
<gene>
    <name evidence="1" type="ORF">FTUN_1554</name>
</gene>
<accession>A0A6M5YJ87</accession>
<protein>
    <submittedName>
        <fullName evidence="1">Uncharacterized protein</fullName>
    </submittedName>
</protein>
<keyword evidence="2" id="KW-1185">Reference proteome</keyword>
<dbReference type="Proteomes" id="UP000503447">
    <property type="component" value="Chromosome"/>
</dbReference>
<name>A0A6M5YJ87_9BACT</name>
<organism evidence="1 2">
    <name type="scientific">Frigoriglobus tundricola</name>
    <dbReference type="NCBI Taxonomy" id="2774151"/>
    <lineage>
        <taxon>Bacteria</taxon>
        <taxon>Pseudomonadati</taxon>
        <taxon>Planctomycetota</taxon>
        <taxon>Planctomycetia</taxon>
        <taxon>Gemmatales</taxon>
        <taxon>Gemmataceae</taxon>
        <taxon>Frigoriglobus</taxon>
    </lineage>
</organism>
<evidence type="ECO:0000313" key="2">
    <source>
        <dbReference type="Proteomes" id="UP000503447"/>
    </source>
</evidence>
<reference evidence="2" key="1">
    <citation type="submission" date="2020-05" db="EMBL/GenBank/DDBJ databases">
        <title>Frigoriglobus tundricola gen. nov., sp. nov., a psychrotolerant cellulolytic planctomycete of the family Gemmataceae with two divergent copies of 16S rRNA gene.</title>
        <authorList>
            <person name="Kulichevskaya I.S."/>
            <person name="Ivanova A.A."/>
            <person name="Naumoff D.G."/>
            <person name="Beletsky A.V."/>
            <person name="Rijpstra W.I.C."/>
            <person name="Sinninghe Damste J.S."/>
            <person name="Mardanov A.V."/>
            <person name="Ravin N.V."/>
            <person name="Dedysh S.N."/>
        </authorList>
    </citation>
    <scope>NUCLEOTIDE SEQUENCE [LARGE SCALE GENOMIC DNA]</scope>
    <source>
        <strain evidence="2">PL17</strain>
    </source>
</reference>
<sequence length="38" mass="4135">MPNSSSSRPDVTVVCGRVPAWSTIFSHRLVMPGHAPRT</sequence>
<dbReference type="AlphaFoldDB" id="A0A6M5YJ87"/>